<protein>
    <recommendedName>
        <fullName evidence="6 7">Large ribosomal subunit protein uL18</fullName>
    </recommendedName>
</protein>
<evidence type="ECO:0000256" key="4">
    <source>
        <dbReference type="ARBA" id="ARBA00022980"/>
    </source>
</evidence>
<reference evidence="8" key="1">
    <citation type="journal article" date="2020" name="Biotechnol. Biofuels">
        <title>New insights from the biogas microbiome by comprehensive genome-resolved metagenomics of nearly 1600 species originating from multiple anaerobic digesters.</title>
        <authorList>
            <person name="Campanaro S."/>
            <person name="Treu L."/>
            <person name="Rodriguez-R L.M."/>
            <person name="Kovalovszki A."/>
            <person name="Ziels R.M."/>
            <person name="Maus I."/>
            <person name="Zhu X."/>
            <person name="Kougias P.G."/>
            <person name="Basile A."/>
            <person name="Luo G."/>
            <person name="Schluter A."/>
            <person name="Konstantinidis K.T."/>
            <person name="Angelidaki I."/>
        </authorList>
    </citation>
    <scope>NUCLEOTIDE SEQUENCE</scope>
    <source>
        <strain evidence="8">AS06rmzACSIP_7</strain>
    </source>
</reference>
<dbReference type="NCBIfam" id="TIGR00060">
    <property type="entry name" value="L18_bact"/>
    <property type="match status" value="1"/>
</dbReference>
<dbReference type="EMBL" id="JAAYEE010000034">
    <property type="protein sequence ID" value="NLW34258.1"/>
    <property type="molecule type" value="Genomic_DNA"/>
</dbReference>
<evidence type="ECO:0000313" key="9">
    <source>
        <dbReference type="Proteomes" id="UP000777265"/>
    </source>
</evidence>
<keyword evidence="2 7" id="KW-0699">rRNA-binding</keyword>
<dbReference type="HAMAP" id="MF_01337_B">
    <property type="entry name" value="Ribosomal_uL18_B"/>
    <property type="match status" value="1"/>
</dbReference>
<dbReference type="SUPFAM" id="SSF53137">
    <property type="entry name" value="Translational machinery components"/>
    <property type="match status" value="1"/>
</dbReference>
<evidence type="ECO:0000256" key="7">
    <source>
        <dbReference type="HAMAP-Rule" id="MF_01337"/>
    </source>
</evidence>
<dbReference type="GO" id="GO:0022625">
    <property type="term" value="C:cytosolic large ribosomal subunit"/>
    <property type="evidence" value="ECO:0007669"/>
    <property type="project" value="TreeGrafter"/>
</dbReference>
<gene>
    <name evidence="7" type="primary">rplR</name>
    <name evidence="8" type="ORF">GXY80_02080</name>
</gene>
<dbReference type="STRING" id="909663.GCA_000512235_03094"/>
<evidence type="ECO:0000256" key="1">
    <source>
        <dbReference type="ARBA" id="ARBA00007116"/>
    </source>
</evidence>
<dbReference type="PANTHER" id="PTHR12899:SF3">
    <property type="entry name" value="LARGE RIBOSOMAL SUBUNIT PROTEIN UL18M"/>
    <property type="match status" value="1"/>
</dbReference>
<dbReference type="Proteomes" id="UP000777265">
    <property type="component" value="Unassembled WGS sequence"/>
</dbReference>
<evidence type="ECO:0000256" key="3">
    <source>
        <dbReference type="ARBA" id="ARBA00022884"/>
    </source>
</evidence>
<name>A0A351U447_9BACT</name>
<dbReference type="GO" id="GO:0006412">
    <property type="term" value="P:translation"/>
    <property type="evidence" value="ECO:0007669"/>
    <property type="project" value="UniProtKB-UniRule"/>
</dbReference>
<comment type="function">
    <text evidence="7">This is one of the proteins that bind and probably mediate the attachment of the 5S RNA into the large ribosomal subunit, where it forms part of the central protuberance.</text>
</comment>
<comment type="subunit">
    <text evidence="7">Part of the 50S ribosomal subunit; part of the 5S rRNA/L5/L18/L25 subcomplex. Contacts the 5S and 23S rRNAs.</text>
</comment>
<organism evidence="8 9">
    <name type="scientific">Syntrophorhabdus aromaticivorans</name>
    <dbReference type="NCBI Taxonomy" id="328301"/>
    <lineage>
        <taxon>Bacteria</taxon>
        <taxon>Pseudomonadati</taxon>
        <taxon>Thermodesulfobacteriota</taxon>
        <taxon>Syntrophorhabdia</taxon>
        <taxon>Syntrophorhabdales</taxon>
        <taxon>Syntrophorhabdaceae</taxon>
        <taxon>Syntrophorhabdus</taxon>
    </lineage>
</organism>
<dbReference type="InterPro" id="IPR057268">
    <property type="entry name" value="Ribosomal_L18"/>
</dbReference>
<sequence>MDRKEKVEAREKRKRRIRKRIFGTKDKPRLCVYKSLKEIYAQLIDDSEGKVIAGVSTLSKEIKSDVKYGGNVGAAKKVGEQIGKKASGLGVKHVVFDRNGFKYHGRIKALADGAREAGLIF</sequence>
<dbReference type="InterPro" id="IPR004389">
    <property type="entry name" value="Ribosomal_uL18_bac-type"/>
</dbReference>
<dbReference type="FunFam" id="3.30.420.100:FF:000001">
    <property type="entry name" value="50S ribosomal protein L18"/>
    <property type="match status" value="1"/>
</dbReference>
<dbReference type="PANTHER" id="PTHR12899">
    <property type="entry name" value="39S RIBOSOMAL PROTEIN L18, MITOCHONDRIAL"/>
    <property type="match status" value="1"/>
</dbReference>
<reference evidence="8" key="2">
    <citation type="submission" date="2020-01" db="EMBL/GenBank/DDBJ databases">
        <authorList>
            <person name="Campanaro S."/>
        </authorList>
    </citation>
    <scope>NUCLEOTIDE SEQUENCE</scope>
    <source>
        <strain evidence="8">AS06rmzACSIP_7</strain>
    </source>
</reference>
<dbReference type="Gene3D" id="3.30.420.100">
    <property type="match status" value="1"/>
</dbReference>
<evidence type="ECO:0000256" key="5">
    <source>
        <dbReference type="ARBA" id="ARBA00023274"/>
    </source>
</evidence>
<proteinExistence type="inferred from homology"/>
<dbReference type="Pfam" id="PF00861">
    <property type="entry name" value="Ribosomal_L18p"/>
    <property type="match status" value="1"/>
</dbReference>
<dbReference type="InterPro" id="IPR005484">
    <property type="entry name" value="Ribosomal_uL18_bac/plant/anim"/>
</dbReference>
<keyword evidence="5 7" id="KW-0687">Ribonucleoprotein</keyword>
<dbReference type="GO" id="GO:0008097">
    <property type="term" value="F:5S rRNA binding"/>
    <property type="evidence" value="ECO:0007669"/>
    <property type="project" value="TreeGrafter"/>
</dbReference>
<comment type="caution">
    <text evidence="8">The sequence shown here is derived from an EMBL/GenBank/DDBJ whole genome shotgun (WGS) entry which is preliminary data.</text>
</comment>
<evidence type="ECO:0000313" key="8">
    <source>
        <dbReference type="EMBL" id="NLW34258.1"/>
    </source>
</evidence>
<dbReference type="CDD" id="cd00432">
    <property type="entry name" value="Ribosomal_L18_L5e"/>
    <property type="match status" value="1"/>
</dbReference>
<dbReference type="AlphaFoldDB" id="A0A351U447"/>
<dbReference type="GO" id="GO:0003735">
    <property type="term" value="F:structural constituent of ribosome"/>
    <property type="evidence" value="ECO:0007669"/>
    <property type="project" value="InterPro"/>
</dbReference>
<keyword evidence="3 7" id="KW-0694">RNA-binding</keyword>
<keyword evidence="4 7" id="KW-0689">Ribosomal protein</keyword>
<evidence type="ECO:0000256" key="2">
    <source>
        <dbReference type="ARBA" id="ARBA00022730"/>
    </source>
</evidence>
<evidence type="ECO:0000256" key="6">
    <source>
        <dbReference type="ARBA" id="ARBA00035197"/>
    </source>
</evidence>
<accession>A0A351U447</accession>
<comment type="similarity">
    <text evidence="1 7">Belongs to the universal ribosomal protein uL18 family.</text>
</comment>